<keyword evidence="2" id="KW-1185">Reference proteome</keyword>
<name>A0A4Z1I767_9HELO</name>
<accession>A0A4Z1I767</accession>
<gene>
    <name evidence="1" type="ORF">BOTNAR_0201g00040</name>
</gene>
<organism evidence="1 2">
    <name type="scientific">Botryotinia narcissicola</name>
    <dbReference type="NCBI Taxonomy" id="278944"/>
    <lineage>
        <taxon>Eukaryota</taxon>
        <taxon>Fungi</taxon>
        <taxon>Dikarya</taxon>
        <taxon>Ascomycota</taxon>
        <taxon>Pezizomycotina</taxon>
        <taxon>Leotiomycetes</taxon>
        <taxon>Helotiales</taxon>
        <taxon>Sclerotiniaceae</taxon>
        <taxon>Botryotinia</taxon>
    </lineage>
</organism>
<reference evidence="1 2" key="1">
    <citation type="submission" date="2017-12" db="EMBL/GenBank/DDBJ databases">
        <title>Comparative genomics of Botrytis spp.</title>
        <authorList>
            <person name="Valero-Jimenez C.A."/>
            <person name="Tapia P."/>
            <person name="Veloso J."/>
            <person name="Silva-Moreno E."/>
            <person name="Staats M."/>
            <person name="Valdes J.H."/>
            <person name="Van Kan J.A.L."/>
        </authorList>
    </citation>
    <scope>NUCLEOTIDE SEQUENCE [LARGE SCALE GENOMIC DNA]</scope>
    <source>
        <strain evidence="1 2">MUCL2120</strain>
    </source>
</reference>
<sequence>MILYIYPQRPGYRTDGDTFAQIYGVEWKTANKFRLSSVFENLENTYALAKSYQYGCHRRAMPSATYAEAKTYNTDLAKEIALAKPINGISKKVRARKTEFDIAARTGSATREEIITPGNLAAHSADVIIDARLVVEYDPKPGSSYRS</sequence>
<evidence type="ECO:0000313" key="1">
    <source>
        <dbReference type="EMBL" id="TGO57418.1"/>
    </source>
</evidence>
<dbReference type="AlphaFoldDB" id="A0A4Z1I767"/>
<evidence type="ECO:0000313" key="2">
    <source>
        <dbReference type="Proteomes" id="UP000297452"/>
    </source>
</evidence>
<dbReference type="OrthoDB" id="3539435at2759"/>
<dbReference type="EMBL" id="PQXJ01000201">
    <property type="protein sequence ID" value="TGO57418.1"/>
    <property type="molecule type" value="Genomic_DNA"/>
</dbReference>
<protein>
    <submittedName>
        <fullName evidence="1">Uncharacterized protein</fullName>
    </submittedName>
</protein>
<dbReference type="Proteomes" id="UP000297452">
    <property type="component" value="Unassembled WGS sequence"/>
</dbReference>
<comment type="caution">
    <text evidence="1">The sequence shown here is derived from an EMBL/GenBank/DDBJ whole genome shotgun (WGS) entry which is preliminary data.</text>
</comment>
<proteinExistence type="predicted"/>